<feature type="transmembrane region" description="Helical" evidence="1">
    <location>
        <begin position="114"/>
        <end position="131"/>
    </location>
</feature>
<evidence type="ECO:0000256" key="1">
    <source>
        <dbReference type="SAM" id="Phobius"/>
    </source>
</evidence>
<feature type="transmembrane region" description="Helical" evidence="1">
    <location>
        <begin position="143"/>
        <end position="163"/>
    </location>
</feature>
<dbReference type="EMBL" id="JBHTAT010000001">
    <property type="protein sequence ID" value="MFC7255878.1"/>
    <property type="molecule type" value="Genomic_DNA"/>
</dbReference>
<feature type="transmembrane region" description="Helical" evidence="1">
    <location>
        <begin position="64"/>
        <end position="93"/>
    </location>
</feature>
<keyword evidence="1" id="KW-0472">Membrane</keyword>
<proteinExistence type="predicted"/>
<sequence length="275" mass="29585">MPSKYRRGLDITTESLGVFRRHPKLAILPLLSLLAVGGAFALLAAVAFRHGIVDSVLTNDRYKYGALFCAFAISSSVATFFNAAVVHCASRVFDDEETSIRDGLAAAWRVRRRIAVWAVVAATLGTVFYILDEKFGAFGSLARLVFDLTWALLTYFIVPVIVLDHADGIRRQLRHSGSLFRDTWGESVSASLGVSFVFFVVALPGLVLLGAGYFVLHGSLALGALVGGGLIVVAAIVGSQTVTAIVRTALYRYATEGDRVGPFAARDPDTVFPEN</sequence>
<keyword evidence="1" id="KW-1133">Transmembrane helix</keyword>
<feature type="transmembrane region" description="Helical" evidence="1">
    <location>
        <begin position="214"/>
        <end position="237"/>
    </location>
</feature>
<dbReference type="RefSeq" id="WP_379704221.1">
    <property type="nucleotide sequence ID" value="NZ_JBHTAT010000001.1"/>
</dbReference>
<dbReference type="Proteomes" id="UP001596434">
    <property type="component" value="Unassembled WGS sequence"/>
</dbReference>
<feature type="transmembrane region" description="Helical" evidence="1">
    <location>
        <begin position="184"/>
        <end position="208"/>
    </location>
</feature>
<name>A0ABD5ZYX1_9EURY</name>
<comment type="caution">
    <text evidence="2">The sequence shown here is derived from an EMBL/GenBank/DDBJ whole genome shotgun (WGS) entry which is preliminary data.</text>
</comment>
<keyword evidence="1" id="KW-0812">Transmembrane</keyword>
<feature type="transmembrane region" description="Helical" evidence="1">
    <location>
        <begin position="25"/>
        <end position="52"/>
    </location>
</feature>
<reference evidence="2 3" key="1">
    <citation type="journal article" date="2019" name="Int. J. Syst. Evol. Microbiol.">
        <title>The Global Catalogue of Microorganisms (GCM) 10K type strain sequencing project: providing services to taxonomists for standard genome sequencing and annotation.</title>
        <authorList>
            <consortium name="The Broad Institute Genomics Platform"/>
            <consortium name="The Broad Institute Genome Sequencing Center for Infectious Disease"/>
            <person name="Wu L."/>
            <person name="Ma J."/>
        </authorList>
    </citation>
    <scope>NUCLEOTIDE SEQUENCE [LARGE SCALE GENOMIC DNA]</scope>
    <source>
        <strain evidence="2 3">GX21</strain>
    </source>
</reference>
<dbReference type="Pfam" id="PF19656">
    <property type="entry name" value="DUF6159"/>
    <property type="match status" value="1"/>
</dbReference>
<keyword evidence="3" id="KW-1185">Reference proteome</keyword>
<organism evidence="2 3">
    <name type="scientific">Haloplanus litoreus</name>
    <dbReference type="NCBI Taxonomy" id="767515"/>
    <lineage>
        <taxon>Archaea</taxon>
        <taxon>Methanobacteriati</taxon>
        <taxon>Methanobacteriota</taxon>
        <taxon>Stenosarchaea group</taxon>
        <taxon>Halobacteria</taxon>
        <taxon>Halobacteriales</taxon>
        <taxon>Haloferacaceae</taxon>
        <taxon>Haloplanus</taxon>
    </lineage>
</organism>
<accession>A0ABD5ZYX1</accession>
<dbReference type="AlphaFoldDB" id="A0ABD5ZYX1"/>
<dbReference type="GeneID" id="96954254"/>
<dbReference type="InterPro" id="IPR046157">
    <property type="entry name" value="DUF6159"/>
</dbReference>
<protein>
    <submittedName>
        <fullName evidence="2">DUF6159 family protein</fullName>
    </submittedName>
</protein>
<gene>
    <name evidence="2" type="ORF">ACFQKE_11345</name>
</gene>
<evidence type="ECO:0000313" key="3">
    <source>
        <dbReference type="Proteomes" id="UP001596434"/>
    </source>
</evidence>
<evidence type="ECO:0000313" key="2">
    <source>
        <dbReference type="EMBL" id="MFC7255878.1"/>
    </source>
</evidence>